<feature type="domain" description="PIN" evidence="1">
    <location>
        <begin position="3"/>
        <end position="123"/>
    </location>
</feature>
<sequence>MKILLDTHTIIWFIDGNLSLSKKCRELIVDMDNEIYVSCISLFEMAIKIKLNKLELNSSLDAFIEKVISEDINILPLSNSHIIFYSQIPFFDNHRDPFDRMLIATSAVENMPIISFDKQFSNYNDIINVIY</sequence>
<dbReference type="SUPFAM" id="SSF88723">
    <property type="entry name" value="PIN domain-like"/>
    <property type="match status" value="1"/>
</dbReference>
<evidence type="ECO:0000259" key="1">
    <source>
        <dbReference type="Pfam" id="PF01850"/>
    </source>
</evidence>
<evidence type="ECO:0000313" key="3">
    <source>
        <dbReference type="Proteomes" id="UP001204144"/>
    </source>
</evidence>
<organism evidence="2 3">
    <name type="scientific">Lacihabitans soyangensis</name>
    <dbReference type="NCBI Taxonomy" id="869394"/>
    <lineage>
        <taxon>Bacteria</taxon>
        <taxon>Pseudomonadati</taxon>
        <taxon>Bacteroidota</taxon>
        <taxon>Cytophagia</taxon>
        <taxon>Cytophagales</taxon>
        <taxon>Leadbetterellaceae</taxon>
        <taxon>Lacihabitans</taxon>
    </lineage>
</organism>
<dbReference type="InterPro" id="IPR002716">
    <property type="entry name" value="PIN_dom"/>
</dbReference>
<gene>
    <name evidence="2" type="ORF">EGI31_06325</name>
</gene>
<dbReference type="RefSeq" id="WP_255036336.1">
    <property type="nucleotide sequence ID" value="NZ_RJUF01000011.1"/>
</dbReference>
<dbReference type="CDD" id="cd09872">
    <property type="entry name" value="PIN_Sll0205-like"/>
    <property type="match status" value="1"/>
</dbReference>
<dbReference type="PANTHER" id="PTHR36173:SF2">
    <property type="entry name" value="RIBONUCLEASE VAPC16"/>
    <property type="match status" value="1"/>
</dbReference>
<dbReference type="InterPro" id="IPR041705">
    <property type="entry name" value="PIN_Sll0205"/>
</dbReference>
<dbReference type="Gene3D" id="3.40.50.1010">
    <property type="entry name" value="5'-nuclease"/>
    <property type="match status" value="1"/>
</dbReference>
<reference evidence="2 3" key="1">
    <citation type="submission" date="2018-11" db="EMBL/GenBank/DDBJ databases">
        <title>Novel bacteria species description.</title>
        <authorList>
            <person name="Han J.-H."/>
        </authorList>
    </citation>
    <scope>NUCLEOTIDE SEQUENCE [LARGE SCALE GENOMIC DNA]</scope>
    <source>
        <strain evidence="2 3">KCTC23259</strain>
    </source>
</reference>
<keyword evidence="3" id="KW-1185">Reference proteome</keyword>
<dbReference type="PANTHER" id="PTHR36173">
    <property type="entry name" value="RIBONUCLEASE VAPC16-RELATED"/>
    <property type="match status" value="1"/>
</dbReference>
<dbReference type="Proteomes" id="UP001204144">
    <property type="component" value="Unassembled WGS sequence"/>
</dbReference>
<protein>
    <submittedName>
        <fullName evidence="2">Type II toxin-antitoxin system VapC family toxin</fullName>
    </submittedName>
</protein>
<dbReference type="Pfam" id="PF01850">
    <property type="entry name" value="PIN"/>
    <property type="match status" value="1"/>
</dbReference>
<accession>A0AAE3KWA3</accession>
<comment type="caution">
    <text evidence="2">The sequence shown here is derived from an EMBL/GenBank/DDBJ whole genome shotgun (WGS) entry which is preliminary data.</text>
</comment>
<dbReference type="AlphaFoldDB" id="A0AAE3KWA3"/>
<evidence type="ECO:0000313" key="2">
    <source>
        <dbReference type="EMBL" id="MCP9762565.1"/>
    </source>
</evidence>
<dbReference type="EMBL" id="RJUF01000011">
    <property type="protein sequence ID" value="MCP9762565.1"/>
    <property type="molecule type" value="Genomic_DNA"/>
</dbReference>
<name>A0AAE3KWA3_9BACT</name>
<proteinExistence type="predicted"/>
<dbReference type="InterPro" id="IPR029060">
    <property type="entry name" value="PIN-like_dom_sf"/>
</dbReference>
<dbReference type="InterPro" id="IPR052919">
    <property type="entry name" value="TA_system_RNase"/>
</dbReference>